<dbReference type="SUPFAM" id="SSF52540">
    <property type="entry name" value="P-loop containing nucleoside triphosphate hydrolases"/>
    <property type="match status" value="1"/>
</dbReference>
<dbReference type="Proteomes" id="UP001149090">
    <property type="component" value="Unassembled WGS sequence"/>
</dbReference>
<dbReference type="EMBL" id="JAPDFW010000025">
    <property type="protein sequence ID" value="KAJ5079592.1"/>
    <property type="molecule type" value="Genomic_DNA"/>
</dbReference>
<organism evidence="1 2">
    <name type="scientific">Anaeramoeba ignava</name>
    <name type="common">Anaerobic marine amoeba</name>
    <dbReference type="NCBI Taxonomy" id="1746090"/>
    <lineage>
        <taxon>Eukaryota</taxon>
        <taxon>Metamonada</taxon>
        <taxon>Anaeramoebidae</taxon>
        <taxon>Anaeramoeba</taxon>
    </lineage>
</organism>
<evidence type="ECO:0000313" key="1">
    <source>
        <dbReference type="EMBL" id="KAJ5079592.1"/>
    </source>
</evidence>
<evidence type="ECO:0000313" key="2">
    <source>
        <dbReference type="Proteomes" id="UP001149090"/>
    </source>
</evidence>
<protein>
    <submittedName>
        <fullName evidence="1">Rho-related gtp-binding protein rhoq</fullName>
    </submittedName>
</protein>
<reference evidence="1" key="1">
    <citation type="submission" date="2022-10" db="EMBL/GenBank/DDBJ databases">
        <title>Novel sulphate-reducing endosymbionts in the free-living metamonad Anaeramoeba.</title>
        <authorList>
            <person name="Jerlstrom-Hultqvist J."/>
            <person name="Cepicka I."/>
            <person name="Gallot-Lavallee L."/>
            <person name="Salas-Leiva D."/>
            <person name="Curtis B.A."/>
            <person name="Zahonova K."/>
            <person name="Pipaliya S."/>
            <person name="Dacks J."/>
            <person name="Roger A.J."/>
        </authorList>
    </citation>
    <scope>NUCLEOTIDE SEQUENCE</scope>
    <source>
        <strain evidence="1">BMAN</strain>
    </source>
</reference>
<sequence length="73" mass="8654">MFSQTQKGIKTIFDDQAVRVDFKIKCVVVGDDNSQRTEMLYNFKVDEFSDQEIPEICENFVVEIESQEKEYMF</sequence>
<comment type="caution">
    <text evidence="1">The sequence shown here is derived from an EMBL/GenBank/DDBJ whole genome shotgun (WGS) entry which is preliminary data.</text>
</comment>
<dbReference type="InterPro" id="IPR027417">
    <property type="entry name" value="P-loop_NTPase"/>
</dbReference>
<proteinExistence type="predicted"/>
<dbReference type="AlphaFoldDB" id="A0A9Q0LV55"/>
<accession>A0A9Q0LV55</accession>
<dbReference type="Gene3D" id="3.40.50.300">
    <property type="entry name" value="P-loop containing nucleotide triphosphate hydrolases"/>
    <property type="match status" value="1"/>
</dbReference>
<name>A0A9Q0LV55_ANAIG</name>
<keyword evidence="2" id="KW-1185">Reference proteome</keyword>
<gene>
    <name evidence="1" type="ORF">M0811_14370</name>
</gene>